<dbReference type="PROSITE" id="PS51737">
    <property type="entry name" value="RECOMBINASE_DNA_BIND"/>
    <property type="match status" value="1"/>
</dbReference>
<accession>A0AAX1KP20</accession>
<proteinExistence type="predicted"/>
<evidence type="ECO:0000256" key="1">
    <source>
        <dbReference type="SAM" id="Coils"/>
    </source>
</evidence>
<dbReference type="GO" id="GO:0003677">
    <property type="term" value="F:DNA binding"/>
    <property type="evidence" value="ECO:0007669"/>
    <property type="project" value="InterPro"/>
</dbReference>
<feature type="domain" description="Recombinase" evidence="3">
    <location>
        <begin position="177"/>
        <end position="318"/>
    </location>
</feature>
<dbReference type="AlphaFoldDB" id="A0AAX1KP20"/>
<dbReference type="InterPro" id="IPR036162">
    <property type="entry name" value="Resolvase-like_N_sf"/>
</dbReference>
<dbReference type="SUPFAM" id="SSF53041">
    <property type="entry name" value="Resolvase-like"/>
    <property type="match status" value="1"/>
</dbReference>
<gene>
    <name evidence="4" type="ORF">I5Q84_07670</name>
</gene>
<dbReference type="PANTHER" id="PTHR30461:SF23">
    <property type="entry name" value="DNA RECOMBINASE-RELATED"/>
    <property type="match status" value="1"/>
</dbReference>
<dbReference type="Gene3D" id="3.90.1750.20">
    <property type="entry name" value="Putative Large Serine Recombinase, Chain B, Domain 2"/>
    <property type="match status" value="1"/>
</dbReference>
<dbReference type="GO" id="GO:0000150">
    <property type="term" value="F:DNA strand exchange activity"/>
    <property type="evidence" value="ECO:0007669"/>
    <property type="project" value="InterPro"/>
</dbReference>
<dbReference type="Pfam" id="PF07508">
    <property type="entry name" value="Recombinase"/>
    <property type="match status" value="1"/>
</dbReference>
<dbReference type="Gene3D" id="3.40.50.1390">
    <property type="entry name" value="Resolvase, N-terminal catalytic domain"/>
    <property type="match status" value="1"/>
</dbReference>
<dbReference type="EMBL" id="CP065315">
    <property type="protein sequence ID" value="QQR07730.1"/>
    <property type="molecule type" value="Genomic_DNA"/>
</dbReference>
<dbReference type="Pfam" id="PF14287">
    <property type="entry name" value="DUF4368"/>
    <property type="match status" value="1"/>
</dbReference>
<keyword evidence="1" id="KW-0175">Coiled coil</keyword>
<reference evidence="4 5" key="1">
    <citation type="submission" date="2020-11" db="EMBL/GenBank/DDBJ databases">
        <title>Closed and high quality bacterial genomes of the OMM12 community.</title>
        <authorList>
            <person name="Marbouty M."/>
            <person name="Lamy-Besnier Q."/>
            <person name="Debarbieux L."/>
            <person name="Koszul R."/>
        </authorList>
    </citation>
    <scope>NUCLEOTIDE SEQUENCE [LARGE SCALE GENOMIC DNA]</scope>
    <source>
        <strain evidence="4 5">YL31</strain>
    </source>
</reference>
<feature type="region of interest" description="Disordered" evidence="2">
    <location>
        <begin position="551"/>
        <end position="570"/>
    </location>
</feature>
<evidence type="ECO:0000259" key="3">
    <source>
        <dbReference type="PROSITE" id="PS51737"/>
    </source>
</evidence>
<dbReference type="InterPro" id="IPR011109">
    <property type="entry name" value="DNA_bind_recombinase_dom"/>
</dbReference>
<dbReference type="CDD" id="cd03770">
    <property type="entry name" value="SR_TndX_transposase"/>
    <property type="match status" value="1"/>
</dbReference>
<feature type="compositionally biased region" description="Basic and acidic residues" evidence="2">
    <location>
        <begin position="551"/>
        <end position="563"/>
    </location>
</feature>
<dbReference type="InterPro" id="IPR006119">
    <property type="entry name" value="Resolv_N"/>
</dbReference>
<dbReference type="PANTHER" id="PTHR30461">
    <property type="entry name" value="DNA-INVERTASE FROM LAMBDOID PROPHAGE"/>
    <property type="match status" value="1"/>
</dbReference>
<sequence>MPGIVNALNISSRRSFDMEPWAAFYCRLSQDDGLEGESNSIQHQKQILERYAKEHGITRYKFYVDDGISGTTFNRPGFQKMLADIEAGYVYLVAVKDMSRFGRDYLQVGMYTEVLFPEKDIRFVAINDGVDSEKGDNDFTPLRNLFNEWYARDTSKKIRAVVKAKGMAGKRLSHLPPYGYIMGDEENWIIDDETGPVVKEIFALCLSGLGPTKIANILTAKNIPTPGTINYRRYGNKQGYCPQAPCKWIYQTVSNILERVEYLGHTVNFKTTKKSYKSKKVIINGDDKRMVFKNTHPALIDQDTFDRVQVIRQGKCRHTKIGSVGLFSGLLFCADCGSKMYHHRGSGIKESYEYYTCAGYSKRVNPCTTHHISVKNLKILVAADLRRVTHFAAEHEREFITMMVSCSMREQKRALVEMQKELDISQSRYDELDNIIQHLYEDKIKGQLTDERFAKLSAGYEAEQKGLEETIKELSEQISQKTDKTINIDRFMKLVKKHTSFEELTPTLLNTFIEKILVHEVEVDAEGQKRQKIEIVYNFIGSVELPKEAYHGETGEAIELPKGEKRKKSA</sequence>
<organism evidence="4 5">
    <name type="scientific">Flavonifractor plautii</name>
    <name type="common">Fusobacterium plautii</name>
    <dbReference type="NCBI Taxonomy" id="292800"/>
    <lineage>
        <taxon>Bacteria</taxon>
        <taxon>Bacillati</taxon>
        <taxon>Bacillota</taxon>
        <taxon>Clostridia</taxon>
        <taxon>Eubacteriales</taxon>
        <taxon>Oscillospiraceae</taxon>
        <taxon>Flavonifractor</taxon>
    </lineage>
</organism>
<evidence type="ECO:0000256" key="2">
    <source>
        <dbReference type="SAM" id="MobiDB-lite"/>
    </source>
</evidence>
<evidence type="ECO:0000313" key="5">
    <source>
        <dbReference type="Proteomes" id="UP000595792"/>
    </source>
</evidence>
<dbReference type="Pfam" id="PF13408">
    <property type="entry name" value="Zn_ribbon_recom"/>
    <property type="match status" value="1"/>
</dbReference>
<feature type="coiled-coil region" evidence="1">
    <location>
        <begin position="408"/>
        <end position="484"/>
    </location>
</feature>
<evidence type="ECO:0000313" key="4">
    <source>
        <dbReference type="EMBL" id="QQR07730.1"/>
    </source>
</evidence>
<dbReference type="Proteomes" id="UP000595792">
    <property type="component" value="Chromosome"/>
</dbReference>
<dbReference type="SMART" id="SM00857">
    <property type="entry name" value="Resolvase"/>
    <property type="match status" value="1"/>
</dbReference>
<dbReference type="Pfam" id="PF00239">
    <property type="entry name" value="Resolvase"/>
    <property type="match status" value="1"/>
</dbReference>
<dbReference type="KEGG" id="fpla:A4U99_01595"/>
<protein>
    <submittedName>
        <fullName evidence="4">Recombinase family protein</fullName>
    </submittedName>
</protein>
<dbReference type="InterPro" id="IPR050639">
    <property type="entry name" value="SSR_resolvase"/>
</dbReference>
<dbReference type="InterPro" id="IPR025378">
    <property type="entry name" value="DUF4368"/>
</dbReference>
<dbReference type="InterPro" id="IPR025827">
    <property type="entry name" value="Zn_ribbon_recom_dom"/>
</dbReference>
<dbReference type="InterPro" id="IPR038109">
    <property type="entry name" value="DNA_bind_recomb_sf"/>
</dbReference>
<name>A0AAX1KP20_FLAPL</name>